<organism evidence="3 4">
    <name type="scientific">Microtus ochrogaster</name>
    <name type="common">Prairie vole</name>
    <dbReference type="NCBI Taxonomy" id="79684"/>
    <lineage>
        <taxon>Eukaryota</taxon>
        <taxon>Metazoa</taxon>
        <taxon>Chordata</taxon>
        <taxon>Craniata</taxon>
        <taxon>Vertebrata</taxon>
        <taxon>Euteleostomi</taxon>
        <taxon>Mammalia</taxon>
        <taxon>Eutheria</taxon>
        <taxon>Euarchontoglires</taxon>
        <taxon>Glires</taxon>
        <taxon>Rodentia</taxon>
        <taxon>Myomorpha</taxon>
        <taxon>Muroidea</taxon>
        <taxon>Cricetidae</taxon>
        <taxon>Arvicolinae</taxon>
        <taxon>Microtus</taxon>
    </lineage>
</organism>
<dbReference type="InterPro" id="IPR042178">
    <property type="entry name" value="Serpin_sf_1"/>
</dbReference>
<dbReference type="InterPro" id="IPR042185">
    <property type="entry name" value="Serpin_sf_2"/>
</dbReference>
<dbReference type="RefSeq" id="XP_005368787.1">
    <property type="nucleotide sequence ID" value="XM_005368730.1"/>
</dbReference>
<dbReference type="InterPro" id="IPR000215">
    <property type="entry name" value="Serpin_fam"/>
</dbReference>
<evidence type="ECO:0000313" key="3">
    <source>
        <dbReference type="Proteomes" id="UP000694915"/>
    </source>
</evidence>
<evidence type="ECO:0000313" key="4">
    <source>
        <dbReference type="RefSeq" id="XP_005368787.1"/>
    </source>
</evidence>
<dbReference type="Gene3D" id="2.30.39.10">
    <property type="entry name" value="Alpha-1-antitrypsin, domain 1"/>
    <property type="match status" value="1"/>
</dbReference>
<dbReference type="InterPro" id="IPR023796">
    <property type="entry name" value="Serpin_dom"/>
</dbReference>
<gene>
    <name evidence="4" type="primary">Serpinb13</name>
</gene>
<sequence>MDSLDTATAQFGFDLFKELDKTNDGNVFFSPVGISTAIGMILLGTRGATATELQKVLYSEKDTGSSRIKSAENEVGHKTEEIHDRFQKLLTEISKFSNDYELNISNRLFGEKTYLFLQKYIDYVEKYYHASLEPVDFVNAADESRKKINSWVESQTNEKVKDLFPEGSFSSSTKLVLINTVYFKGRWDREFNKEHTKEEEFWLNKNTSKPVQMMTQCSSFSFTLLEDLQAKIVGIPYKNSDLSMFVLLPNDIDGLEKIIDKLSPEKLVELTSPGHLEQRKVDLRLPRMQVEESYELEPVLKGMGMLSAFSENADYSGMSARSGLHAQNFLHRSFLVVTEDGVEATAGTGMGFVVSSAADCELVHCNHPFLFFIRHRESDSILFFGKFSSP</sequence>
<dbReference type="InterPro" id="IPR036186">
    <property type="entry name" value="Serpin_sf"/>
</dbReference>
<proteinExistence type="inferred from homology"/>
<keyword evidence="3" id="KW-1185">Reference proteome</keyword>
<feature type="domain" description="Serpin" evidence="2">
    <location>
        <begin position="13"/>
        <end position="390"/>
    </location>
</feature>
<dbReference type="InterPro" id="IPR023795">
    <property type="entry name" value="Serpin_CS"/>
</dbReference>
<dbReference type="SUPFAM" id="SSF56574">
    <property type="entry name" value="Serpins"/>
    <property type="match status" value="1"/>
</dbReference>
<dbReference type="GeneID" id="101994255"/>
<evidence type="ECO:0000259" key="2">
    <source>
        <dbReference type="SMART" id="SM00093"/>
    </source>
</evidence>
<dbReference type="SMART" id="SM00093">
    <property type="entry name" value="SERPIN"/>
    <property type="match status" value="1"/>
</dbReference>
<protein>
    <submittedName>
        <fullName evidence="4">Serpin B13 isoform X1</fullName>
    </submittedName>
</protein>
<reference evidence="4" key="1">
    <citation type="submission" date="2025-08" db="UniProtKB">
        <authorList>
            <consortium name="RefSeq"/>
        </authorList>
    </citation>
    <scope>IDENTIFICATION</scope>
</reference>
<dbReference type="Proteomes" id="UP000694915">
    <property type="component" value="Unplaced"/>
</dbReference>
<dbReference type="CDD" id="cd19572">
    <property type="entry name" value="serpinB13_headpin"/>
    <property type="match status" value="1"/>
</dbReference>
<dbReference type="PANTHER" id="PTHR11461">
    <property type="entry name" value="SERINE PROTEASE INHIBITOR, SERPIN"/>
    <property type="match status" value="1"/>
</dbReference>
<comment type="similarity">
    <text evidence="1">Belongs to the serpin family.</text>
</comment>
<dbReference type="Gene3D" id="3.30.497.10">
    <property type="entry name" value="Antithrombin, subunit I, domain 2"/>
    <property type="match status" value="1"/>
</dbReference>
<name>A0ABM0LLX7_MICOH</name>
<dbReference type="PANTHER" id="PTHR11461:SF161">
    <property type="entry name" value="SERPIN B13"/>
    <property type="match status" value="1"/>
</dbReference>
<dbReference type="PROSITE" id="PS00284">
    <property type="entry name" value="SERPIN"/>
    <property type="match status" value="1"/>
</dbReference>
<accession>A0ABM0LLX7</accession>
<evidence type="ECO:0000256" key="1">
    <source>
        <dbReference type="RuleBase" id="RU000411"/>
    </source>
</evidence>
<dbReference type="Pfam" id="PF00079">
    <property type="entry name" value="Serpin"/>
    <property type="match status" value="1"/>
</dbReference>